<dbReference type="EMBL" id="JAKOGI010001424">
    <property type="protein sequence ID" value="KAJ8425684.1"/>
    <property type="molecule type" value="Genomic_DNA"/>
</dbReference>
<sequence>MKCHNGMEEPSGAGRWLQRPETSEKRIADQADNKEDRQPARRRRGVERDGPDGKDAESKRASTWKAAKRSTNLASTRNMPAMEEAIKALMEEQKQWLQLQIVEQNQRIAEQQQQFNQQHQQMMNQIMARLRKFLEAVSHACGLDLLLLAAEPWLPSVTRIHRTRD</sequence>
<feature type="region of interest" description="Disordered" evidence="2">
    <location>
        <begin position="1"/>
        <end position="78"/>
    </location>
</feature>
<evidence type="ECO:0000313" key="4">
    <source>
        <dbReference type="Proteomes" id="UP001153076"/>
    </source>
</evidence>
<organism evidence="3 4">
    <name type="scientific">Carnegiea gigantea</name>
    <dbReference type="NCBI Taxonomy" id="171969"/>
    <lineage>
        <taxon>Eukaryota</taxon>
        <taxon>Viridiplantae</taxon>
        <taxon>Streptophyta</taxon>
        <taxon>Embryophyta</taxon>
        <taxon>Tracheophyta</taxon>
        <taxon>Spermatophyta</taxon>
        <taxon>Magnoliopsida</taxon>
        <taxon>eudicotyledons</taxon>
        <taxon>Gunneridae</taxon>
        <taxon>Pentapetalae</taxon>
        <taxon>Caryophyllales</taxon>
        <taxon>Cactineae</taxon>
        <taxon>Cactaceae</taxon>
        <taxon>Cactoideae</taxon>
        <taxon>Echinocereeae</taxon>
        <taxon>Carnegiea</taxon>
    </lineage>
</organism>
<dbReference type="Gene3D" id="3.30.910.20">
    <property type="entry name" value="Skp domain"/>
    <property type="match status" value="1"/>
</dbReference>
<reference evidence="3" key="1">
    <citation type="submission" date="2022-04" db="EMBL/GenBank/DDBJ databases">
        <title>Carnegiea gigantea Genome sequencing and assembly v2.</title>
        <authorList>
            <person name="Copetti D."/>
            <person name="Sanderson M.J."/>
            <person name="Burquez A."/>
            <person name="Wojciechowski M.F."/>
        </authorList>
    </citation>
    <scope>NUCLEOTIDE SEQUENCE</scope>
    <source>
        <strain evidence="3">SGP5-SGP5p</strain>
        <tissue evidence="3">Aerial part</tissue>
    </source>
</reference>
<dbReference type="Proteomes" id="UP001153076">
    <property type="component" value="Unassembled WGS sequence"/>
</dbReference>
<protein>
    <submittedName>
        <fullName evidence="3">Uncharacterized protein</fullName>
    </submittedName>
</protein>
<evidence type="ECO:0000256" key="2">
    <source>
        <dbReference type="SAM" id="MobiDB-lite"/>
    </source>
</evidence>
<gene>
    <name evidence="3" type="ORF">Cgig2_026206</name>
</gene>
<comment type="caution">
    <text evidence="3">The sequence shown here is derived from an EMBL/GenBank/DDBJ whole genome shotgun (WGS) entry which is preliminary data.</text>
</comment>
<proteinExistence type="predicted"/>
<dbReference type="InterPro" id="IPR024930">
    <property type="entry name" value="Skp_dom_sf"/>
</dbReference>
<feature type="compositionally biased region" description="Polar residues" evidence="2">
    <location>
        <begin position="69"/>
        <end position="78"/>
    </location>
</feature>
<name>A0A9Q1GUA9_9CARY</name>
<evidence type="ECO:0000256" key="1">
    <source>
        <dbReference type="SAM" id="Coils"/>
    </source>
</evidence>
<evidence type="ECO:0000313" key="3">
    <source>
        <dbReference type="EMBL" id="KAJ8425684.1"/>
    </source>
</evidence>
<feature type="compositionally biased region" description="Basic and acidic residues" evidence="2">
    <location>
        <begin position="46"/>
        <end position="60"/>
    </location>
</feature>
<dbReference type="AlphaFoldDB" id="A0A9Q1GUA9"/>
<keyword evidence="4" id="KW-1185">Reference proteome</keyword>
<feature type="coiled-coil region" evidence="1">
    <location>
        <begin position="94"/>
        <end position="121"/>
    </location>
</feature>
<accession>A0A9Q1GUA9</accession>
<feature type="compositionally biased region" description="Basic and acidic residues" evidence="2">
    <location>
        <begin position="21"/>
        <end position="39"/>
    </location>
</feature>
<keyword evidence="1" id="KW-0175">Coiled coil</keyword>